<organism evidence="6 7">
    <name type="scientific">Anaeroselena agilis</name>
    <dbReference type="NCBI Taxonomy" id="3063788"/>
    <lineage>
        <taxon>Bacteria</taxon>
        <taxon>Bacillati</taxon>
        <taxon>Bacillota</taxon>
        <taxon>Negativicutes</taxon>
        <taxon>Acetonemataceae</taxon>
        <taxon>Anaeroselena</taxon>
    </lineage>
</organism>
<evidence type="ECO:0000313" key="7">
    <source>
        <dbReference type="Proteomes" id="UP001254848"/>
    </source>
</evidence>
<evidence type="ECO:0000259" key="5">
    <source>
        <dbReference type="Pfam" id="PF16363"/>
    </source>
</evidence>
<comment type="similarity">
    <text evidence="2">Belongs to the NAD(P)-dependent epimerase/dehydratase family. GDP-mannose 4,6-dehydratase subfamily.</text>
</comment>
<evidence type="ECO:0000256" key="3">
    <source>
        <dbReference type="ARBA" id="ARBA00011989"/>
    </source>
</evidence>
<keyword evidence="4 6" id="KW-0456">Lyase</keyword>
<dbReference type="SUPFAM" id="SSF51735">
    <property type="entry name" value="NAD(P)-binding Rossmann-fold domains"/>
    <property type="match status" value="1"/>
</dbReference>
<sequence length="314" mass="35393">MKRAVIVGSGGQDGTILHEQLKNRGYAIIGIAREVVTTTEIEYPRTVIDIADFGQVRALLRDFQPHEVYYLAAFHQSSQDSQLDEIELFQKSYRVNVEYLVHFLEAIRKHATKTRLFYAASSHVFGDGTGECQDEETPLNPVCVYGMTKAAGLLACRYYRDKYAVFATTGILYNHESRYRSPNFVSKKIIKSAVDIKNGQTEKLVLGNLKAEIDWGFAPDYAEAMHSLLEIDVAGEYIIATGQKHTVLDFVVTAFSLLGLNWEKYVIEDVELIQKPSFLRIGNPQKLTAATGWKPKTSFEQMIQILLRDEGALV</sequence>
<dbReference type="Proteomes" id="UP001254848">
    <property type="component" value="Unassembled WGS sequence"/>
</dbReference>
<dbReference type="Gene3D" id="3.90.25.10">
    <property type="entry name" value="UDP-galactose 4-epimerase, domain 1"/>
    <property type="match status" value="1"/>
</dbReference>
<dbReference type="EMBL" id="JAUOZS010000001">
    <property type="protein sequence ID" value="MDT8903854.1"/>
    <property type="molecule type" value="Genomic_DNA"/>
</dbReference>
<comment type="caution">
    <text evidence="6">The sequence shown here is derived from an EMBL/GenBank/DDBJ whole genome shotgun (WGS) entry which is preliminary data.</text>
</comment>
<dbReference type="EC" id="4.2.1.47" evidence="3"/>
<dbReference type="Pfam" id="PF16363">
    <property type="entry name" value="GDP_Man_Dehyd"/>
    <property type="match status" value="1"/>
</dbReference>
<evidence type="ECO:0000256" key="4">
    <source>
        <dbReference type="ARBA" id="ARBA00023239"/>
    </source>
</evidence>
<proteinExistence type="inferred from homology"/>
<protein>
    <recommendedName>
        <fullName evidence="3">GDP-mannose 4,6-dehydratase</fullName>
        <ecNumber evidence="3">4.2.1.47</ecNumber>
    </recommendedName>
</protein>
<dbReference type="InterPro" id="IPR036291">
    <property type="entry name" value="NAD(P)-bd_dom_sf"/>
</dbReference>
<reference evidence="6 7" key="1">
    <citation type="submission" date="2023-07" db="EMBL/GenBank/DDBJ databases">
        <title>The novel representative of Negativicutes class, Anaeroselena agilis gen. nov. sp. nov.</title>
        <authorList>
            <person name="Prokofeva M.I."/>
            <person name="Elcheninov A.G."/>
            <person name="Klyukina A."/>
            <person name="Kublanov I.V."/>
            <person name="Frolov E.N."/>
            <person name="Podosokorskaya O.A."/>
        </authorList>
    </citation>
    <scope>NUCLEOTIDE SEQUENCE [LARGE SCALE GENOMIC DNA]</scope>
    <source>
        <strain evidence="6 7">4137-cl</strain>
    </source>
</reference>
<name>A0ABU3P483_9FIRM</name>
<evidence type="ECO:0000256" key="2">
    <source>
        <dbReference type="ARBA" id="ARBA00009263"/>
    </source>
</evidence>
<dbReference type="GO" id="GO:0008446">
    <property type="term" value="F:GDP-mannose 4,6-dehydratase activity"/>
    <property type="evidence" value="ECO:0007669"/>
    <property type="project" value="UniProtKB-EC"/>
</dbReference>
<evidence type="ECO:0000256" key="1">
    <source>
        <dbReference type="ARBA" id="ARBA00001937"/>
    </source>
</evidence>
<dbReference type="PANTHER" id="PTHR43715">
    <property type="entry name" value="GDP-MANNOSE 4,6-DEHYDRATASE"/>
    <property type="match status" value="1"/>
</dbReference>
<gene>
    <name evidence="6" type="ORF">Q4T40_21700</name>
</gene>
<dbReference type="RefSeq" id="WP_413782296.1">
    <property type="nucleotide sequence ID" value="NZ_JAUOZS010000001.1"/>
</dbReference>
<feature type="domain" description="NAD(P)-binding" evidence="5">
    <location>
        <begin position="6"/>
        <end position="304"/>
    </location>
</feature>
<dbReference type="Gene3D" id="3.40.50.720">
    <property type="entry name" value="NAD(P)-binding Rossmann-like Domain"/>
    <property type="match status" value="1"/>
</dbReference>
<dbReference type="PANTHER" id="PTHR43715:SF1">
    <property type="entry name" value="GDP-MANNOSE 4,6 DEHYDRATASE"/>
    <property type="match status" value="1"/>
</dbReference>
<keyword evidence="7" id="KW-1185">Reference proteome</keyword>
<comment type="cofactor">
    <cofactor evidence="1">
        <name>NADP(+)</name>
        <dbReference type="ChEBI" id="CHEBI:58349"/>
    </cofactor>
</comment>
<dbReference type="InterPro" id="IPR016040">
    <property type="entry name" value="NAD(P)-bd_dom"/>
</dbReference>
<evidence type="ECO:0000313" key="6">
    <source>
        <dbReference type="EMBL" id="MDT8903854.1"/>
    </source>
</evidence>
<accession>A0ABU3P483</accession>
<dbReference type="InterPro" id="IPR006368">
    <property type="entry name" value="GDP_Man_deHydtase"/>
</dbReference>